<dbReference type="Proteomes" id="UP000054549">
    <property type="component" value="Unassembled WGS sequence"/>
</dbReference>
<dbReference type="InParanoid" id="A0A0C2T158"/>
<name>A0A0C2T158_AMAMK</name>
<evidence type="ECO:0000313" key="2">
    <source>
        <dbReference type="Proteomes" id="UP000054549"/>
    </source>
</evidence>
<dbReference type="AlphaFoldDB" id="A0A0C2T158"/>
<protein>
    <submittedName>
        <fullName evidence="1">Uncharacterized protein</fullName>
    </submittedName>
</protein>
<reference evidence="1 2" key="1">
    <citation type="submission" date="2014-04" db="EMBL/GenBank/DDBJ databases">
        <title>Evolutionary Origins and Diversification of the Mycorrhizal Mutualists.</title>
        <authorList>
            <consortium name="DOE Joint Genome Institute"/>
            <consortium name="Mycorrhizal Genomics Consortium"/>
            <person name="Kohler A."/>
            <person name="Kuo A."/>
            <person name="Nagy L.G."/>
            <person name="Floudas D."/>
            <person name="Copeland A."/>
            <person name="Barry K.W."/>
            <person name="Cichocki N."/>
            <person name="Veneault-Fourrey C."/>
            <person name="LaButti K."/>
            <person name="Lindquist E.A."/>
            <person name="Lipzen A."/>
            <person name="Lundell T."/>
            <person name="Morin E."/>
            <person name="Murat C."/>
            <person name="Riley R."/>
            <person name="Ohm R."/>
            <person name="Sun H."/>
            <person name="Tunlid A."/>
            <person name="Henrissat B."/>
            <person name="Grigoriev I.V."/>
            <person name="Hibbett D.S."/>
            <person name="Martin F."/>
        </authorList>
    </citation>
    <scope>NUCLEOTIDE SEQUENCE [LARGE SCALE GENOMIC DNA]</scope>
    <source>
        <strain evidence="1 2">Koide BX008</strain>
    </source>
</reference>
<gene>
    <name evidence="1" type="ORF">M378DRAFT_168463</name>
</gene>
<accession>A0A0C2T158</accession>
<feature type="non-terminal residue" evidence="1">
    <location>
        <position position="1"/>
    </location>
</feature>
<dbReference type="HOGENOM" id="CLU_2891884_0_0_1"/>
<sequence>DTCPRDASVHETWARFHLKPLASTSSTADAVCPSALQVVLASVVVRVFCLRSPVAIPMPCYRA</sequence>
<proteinExistence type="predicted"/>
<evidence type="ECO:0000313" key="1">
    <source>
        <dbReference type="EMBL" id="KIL60179.1"/>
    </source>
</evidence>
<organism evidence="1 2">
    <name type="scientific">Amanita muscaria (strain Koide BX008)</name>
    <dbReference type="NCBI Taxonomy" id="946122"/>
    <lineage>
        <taxon>Eukaryota</taxon>
        <taxon>Fungi</taxon>
        <taxon>Dikarya</taxon>
        <taxon>Basidiomycota</taxon>
        <taxon>Agaricomycotina</taxon>
        <taxon>Agaricomycetes</taxon>
        <taxon>Agaricomycetidae</taxon>
        <taxon>Agaricales</taxon>
        <taxon>Pluteineae</taxon>
        <taxon>Amanitaceae</taxon>
        <taxon>Amanita</taxon>
    </lineage>
</organism>
<keyword evidence="2" id="KW-1185">Reference proteome</keyword>
<dbReference type="EMBL" id="KN818303">
    <property type="protein sequence ID" value="KIL60179.1"/>
    <property type="molecule type" value="Genomic_DNA"/>
</dbReference>